<dbReference type="Pfam" id="PF18541">
    <property type="entry name" value="RuvC_III"/>
    <property type="match status" value="1"/>
</dbReference>
<evidence type="ECO:0000256" key="2">
    <source>
        <dbReference type="ARBA" id="ARBA00022722"/>
    </source>
</evidence>
<keyword evidence="9 12" id="KW-0238">DNA-binding</keyword>
<dbReference type="Proteomes" id="UP000760545">
    <property type="component" value="Unassembled WGS sequence"/>
</dbReference>
<reference evidence="14 15" key="1">
    <citation type="submission" date="2020-03" db="EMBL/GenBank/DDBJ databases">
        <title>Tamlana sp. nov, isolated from XXX.</title>
        <authorList>
            <person name="Cao W.R."/>
        </authorList>
    </citation>
    <scope>NUCLEOTIDE SEQUENCE [LARGE SCALE GENOMIC DNA]</scope>
    <source>
        <strain evidence="14 15">HST1-43</strain>
    </source>
</reference>
<dbReference type="Pfam" id="PF13395">
    <property type="entry name" value="HNH_4"/>
    <property type="match status" value="1"/>
</dbReference>
<dbReference type="InterPro" id="IPR028629">
    <property type="entry name" value="Cas9"/>
</dbReference>
<feature type="binding site" evidence="12">
    <location>
        <position position="8"/>
    </location>
    <ligand>
        <name>Mg(2+)</name>
        <dbReference type="ChEBI" id="CHEBI:18420"/>
        <label>2</label>
    </ligand>
</feature>
<evidence type="ECO:0000259" key="13">
    <source>
        <dbReference type="PROSITE" id="PS51749"/>
    </source>
</evidence>
<evidence type="ECO:0000313" key="14">
    <source>
        <dbReference type="EMBL" id="NJX14357.1"/>
    </source>
</evidence>
<feature type="active site" description="Proton acceptor for HNH nuclease domain" evidence="12">
    <location>
        <position position="749"/>
    </location>
</feature>
<dbReference type="EMBL" id="JAAVJS010000002">
    <property type="protein sequence ID" value="NJX14357.1"/>
    <property type="molecule type" value="Genomic_DNA"/>
</dbReference>
<name>A0ABX1D7L7_9FLAO</name>
<accession>A0ABX1D7L7</accession>
<dbReference type="Gene3D" id="3.30.420.10">
    <property type="entry name" value="Ribonuclease H-like superfamily/Ribonuclease H"/>
    <property type="match status" value="2"/>
</dbReference>
<dbReference type="HAMAP" id="MF_01480">
    <property type="entry name" value="Cas9"/>
    <property type="match status" value="1"/>
</dbReference>
<keyword evidence="4 12" id="KW-0255">Endonuclease</keyword>
<keyword evidence="15" id="KW-1185">Reference proteome</keyword>
<feature type="binding site" evidence="12">
    <location>
        <position position="8"/>
    </location>
    <ligand>
        <name>Mg(2+)</name>
        <dbReference type="ChEBI" id="CHEBI:18420"/>
        <label>1</label>
    </ligand>
</feature>
<dbReference type="InterPro" id="IPR041383">
    <property type="entry name" value="RuvC_III"/>
</dbReference>
<evidence type="ECO:0000256" key="9">
    <source>
        <dbReference type="ARBA" id="ARBA00023125"/>
    </source>
</evidence>
<comment type="similarity">
    <text evidence="12">Belongs to the CRISPR-associated Cas9 family.</text>
</comment>
<feature type="domain" description="HNH Cas9-type" evidence="13">
    <location>
        <begin position="672"/>
        <end position="834"/>
    </location>
</feature>
<dbReference type="NCBIfam" id="TIGR01865">
    <property type="entry name" value="cas_Csn1"/>
    <property type="match status" value="2"/>
</dbReference>
<keyword evidence="6 12" id="KW-0460">Magnesium</keyword>
<evidence type="ECO:0000256" key="10">
    <source>
        <dbReference type="ARBA" id="ARBA00023211"/>
    </source>
</evidence>
<dbReference type="Gene3D" id="1.10.30.50">
    <property type="match status" value="1"/>
</dbReference>
<dbReference type="InterPro" id="IPR003615">
    <property type="entry name" value="HNH_nuc"/>
</dbReference>
<comment type="subunit">
    <text evidence="11 12">Monomer. Binds crRNA and tracrRNA.</text>
</comment>
<proteinExistence type="inferred from homology"/>
<dbReference type="RefSeq" id="WP_167916599.1">
    <property type="nucleotide sequence ID" value="NZ_JAAVJS010000002.1"/>
</dbReference>
<sequence>MAKILGLDLGTNSIGWAIRNTEKEGNQIIDTNVLVFPQGVGEEKGVEFSLASERTKHRASRKLYRRRKQRKTDLLKLLIENGYCPLSITELEIWSNYKKDREMKYPTENEAFSEWLKINPYEVRAKAVHATVSKQELGRALYHICQRRGFKSGRKDADVGKDLEQFKKEQELLKQNGFKTLGEYYFDLLNQDRKVRKTKFSADDQEVNSSRISYVQEFNELMKSQGVGKELADKFFNAIFYQRPLKSQKGTVGKCTLEKTKPRCAVSHPMFEEFRMYQYLNSIKVRERNSDNFVFLSEYPEYYKIALDKFYRVSAKNFKFLDISKSINKEAKKNNLFFIFNYKDKYPIVGSPTISRLIEVFDAEDWDDCKQKIKVSYKKKDNKSEEELVDELWHTLFFAGDFVNDITSEKVKSFIRECYALTEDKIEYYEKINLKPGYSSLSKKAIGKILPFLKEKIIYPYAVFFANIDAIIGAVKWNDNKTFIQDTIIDIISNYKDDTLKIDIVNGLVDDFVKEYDNSNYDYVLDDTDKKNVTEKIIAFYGNEAWETKTDAEKDALQTEIEITFQKQLQKRRVGGYFLSKPRVDEIIKDFLVQEYKVSKEEADTLYHPSAMDAYPQSQDGFLDLPFTNSVKNPMAMRTLFYLRKLVNTLLKENKIAPDTEIIVELARELNDKNKRLAIERWQRERENENKKFKDKLEEFAKDTNSVVTETDIVKYRLCQEQNGVCLYTSKTINCEKLLGSNPEFEIEHTFPRSKSFDNSLANKTLADKSINQIKGNRIPQELEDEYKQHFLMNTKHWEERIEDLREKIEQQKYFSKVASTVEQKNRAIQQRHYLKLEQNYWKQKLYRFTATEIKPNFKNSQLVDTGIITKYSVLFLKSLFPKVFPAKGTMVADVRKSWGLDEKDRNYHYHHAIDAMVLSCMDKSIRDSLAQAFKESEENRYSNKFKVKKPWGTFTENINDLKDSIIVVHKHKDNIGVQTKRKWRKRNKIQYNNSGQVIFEKGQGVRGSLHKDTFYGAIERENENNEKEIWFVVRKPVNSSFSESDVKSIVDEGIKARIEKHGLKNIRTEEGFILLPSETDEKGNATQEMLIKRVRVKTRNTDLPKIKAQSHVSQKRRKPYKESYYATLENIFAMAIYETVNNKGKKTLAFKTISAFDFAQHNQGSPKMEIPIEDNLLKNKGKKSELLLPFSKLLKVNQMALFYENNQEELKTLSNKELSKRLFKITQFESDGRIQFRHHAQGGADKDLKKESSLDFEKSAQKLRISLSNINAVYEERDFKLHASGKIDFLS</sequence>
<keyword evidence="8 12" id="KW-0051">Antiviral defense</keyword>
<evidence type="ECO:0000256" key="3">
    <source>
        <dbReference type="ARBA" id="ARBA00022723"/>
    </source>
</evidence>
<evidence type="ECO:0000256" key="6">
    <source>
        <dbReference type="ARBA" id="ARBA00022842"/>
    </source>
</evidence>
<organism evidence="14 15">
    <name type="scientific">Tamlana crocina</name>
    <dbReference type="NCBI Taxonomy" id="393006"/>
    <lineage>
        <taxon>Bacteria</taxon>
        <taxon>Pseudomonadati</taxon>
        <taxon>Bacteroidota</taxon>
        <taxon>Flavobacteriia</taxon>
        <taxon>Flavobacteriales</taxon>
        <taxon>Flavobacteriaceae</taxon>
        <taxon>Tamlana</taxon>
    </lineage>
</organism>
<dbReference type="EC" id="3.1.-.-" evidence="12"/>
<comment type="function">
    <text evidence="12">CRISPR (clustered regularly interspaced short palindromic repeat) is an adaptive immune system that provides protection against mobile genetic elements (viruses, transposable elements and conjugative plasmids). CRISPR clusters contain spacers, sequences complementary to antecedent mobile elements, and target invading nucleic acids. CRISPR clusters are transcribed and processed into CRISPR RNA (crRNA). In type II CRISPR systems correct processing of pre-crRNA requires a trans-encoded small RNA (tracrRNA), endogenous ribonuclease 3 (rnc) and this protein. The tracrRNA serves as a guide for ribonuclease 3-aided processing of pre-crRNA. Subsequently Cas9/crRNA/tracrRNA endonucleolytically cleaves linear or circular dsDNA target complementary to the spacer; Cas9 is inactive in the absence of the 2 guide RNAs (gRNA). Cas9 recognizes the protospacer adjacent motif (PAM) in the CRISPR repeat sequences to help distinguish self versus nonself, as targets within the bacterial CRISPR locus do not have PAMs. PAM recognition is also required for catalytic activity.</text>
</comment>
<comment type="caution">
    <text evidence="14">The sequence shown here is derived from an EMBL/GenBank/DDBJ whole genome shotgun (WGS) entry which is preliminary data.</text>
</comment>
<comment type="cofactor">
    <cofactor evidence="1 12">
        <name>Mg(2+)</name>
        <dbReference type="ChEBI" id="CHEBI:18420"/>
    </cofactor>
</comment>
<evidence type="ECO:0000256" key="4">
    <source>
        <dbReference type="ARBA" id="ARBA00022759"/>
    </source>
</evidence>
<comment type="domain">
    <text evidence="12">Has 2 endonuclease domains. The discontinuous RuvC-like domain cleaves the target DNA noncomplementary to crRNA while the HNH nuclease domain cleaves the target DNA complementary to crRNA.</text>
</comment>
<protein>
    <recommendedName>
        <fullName evidence="12">CRISPR-associated endonuclease Cas9</fullName>
        <ecNumber evidence="12">3.1.-.-</ecNumber>
    </recommendedName>
</protein>
<feature type="binding site" evidence="12">
    <location>
        <position position="669"/>
    </location>
    <ligand>
        <name>Mg(2+)</name>
        <dbReference type="ChEBI" id="CHEBI:18420"/>
        <label>1</label>
    </ligand>
</feature>
<keyword evidence="5 12" id="KW-0378">Hydrolase</keyword>
<dbReference type="PROSITE" id="PS51749">
    <property type="entry name" value="HNH_CAS9"/>
    <property type="match status" value="1"/>
</dbReference>
<dbReference type="Pfam" id="PF18470">
    <property type="entry name" value="Cas9_a"/>
    <property type="match status" value="1"/>
</dbReference>
<feature type="binding site" evidence="12">
    <location>
        <position position="665"/>
    </location>
    <ligand>
        <name>Mg(2+)</name>
        <dbReference type="ChEBI" id="CHEBI:18420"/>
        <label>1</label>
    </ligand>
</feature>
<keyword evidence="7 12" id="KW-0694">RNA-binding</keyword>
<feature type="binding site" evidence="12">
    <location>
        <position position="669"/>
    </location>
    <ligand>
        <name>Mg(2+)</name>
        <dbReference type="ChEBI" id="CHEBI:18420"/>
        <label>2</label>
    </ligand>
</feature>
<evidence type="ECO:0000256" key="1">
    <source>
        <dbReference type="ARBA" id="ARBA00001946"/>
    </source>
</evidence>
<keyword evidence="10" id="KW-0464">Manganese</keyword>
<keyword evidence="3 12" id="KW-0479">Metal-binding</keyword>
<feature type="active site" description="For RuvC-like nuclease domain" evidence="12">
    <location>
        <position position="8"/>
    </location>
</feature>
<dbReference type="InterPro" id="IPR033114">
    <property type="entry name" value="HNH_CAS9"/>
</dbReference>
<evidence type="ECO:0000313" key="15">
    <source>
        <dbReference type="Proteomes" id="UP000760545"/>
    </source>
</evidence>
<keyword evidence="2 12" id="KW-0540">Nuclease</keyword>
<gene>
    <name evidence="12" type="primary">cas9</name>
    <name evidence="14" type="ORF">HC176_02505</name>
</gene>
<evidence type="ECO:0000256" key="11">
    <source>
        <dbReference type="ARBA" id="ARBA00046380"/>
    </source>
</evidence>
<evidence type="ECO:0000256" key="7">
    <source>
        <dbReference type="ARBA" id="ARBA00022884"/>
    </source>
</evidence>
<feature type="binding site" evidence="12">
    <location>
        <position position="912"/>
    </location>
    <ligand>
        <name>Mg(2+)</name>
        <dbReference type="ChEBI" id="CHEBI:18420"/>
        <label>2</label>
    </ligand>
</feature>
<dbReference type="InterPro" id="IPR040619">
    <property type="entry name" value="Cas9_alpha-helical_lobe"/>
</dbReference>
<evidence type="ECO:0000256" key="5">
    <source>
        <dbReference type="ARBA" id="ARBA00022801"/>
    </source>
</evidence>
<dbReference type="InterPro" id="IPR036397">
    <property type="entry name" value="RNaseH_sf"/>
</dbReference>
<evidence type="ECO:0000256" key="8">
    <source>
        <dbReference type="ARBA" id="ARBA00023118"/>
    </source>
</evidence>
<evidence type="ECO:0000256" key="12">
    <source>
        <dbReference type="HAMAP-Rule" id="MF_01480"/>
    </source>
</evidence>